<accession>A0A5R9BBS5</accession>
<sequence>MISGGCACGCNRGFDRTHVTKAETRRKVRAGRAKLTRAEVARRGETIADCLERHIHPRAVVAGYVPLPGEPDVLPFLKRHAARTGRVYVPVVPPSGRVLRWKRWTPHTPMRQHKKLPISEPSEGTPEDIAMLVEHASAVRELGSAQLVLLIPTLALDSTGARLGQGGGYYDTTAEVLASVLQDDADLRCELIAVVHSEEIVESGAFPVEGHDLRVARAVTECRVFDI</sequence>
<dbReference type="Proteomes" id="UP000310458">
    <property type="component" value="Unassembled WGS sequence"/>
</dbReference>
<evidence type="ECO:0008006" key="7">
    <source>
        <dbReference type="Google" id="ProtNLM"/>
    </source>
</evidence>
<dbReference type="OrthoDB" id="3242798at2"/>
<evidence type="ECO:0000313" key="6">
    <source>
        <dbReference type="Proteomes" id="UP000310458"/>
    </source>
</evidence>
<feature type="binding site" evidence="4">
    <location>
        <position position="70"/>
    </location>
    <ligand>
        <name>substrate</name>
    </ligand>
</feature>
<keyword evidence="2 4" id="KW-0547">Nucleotide-binding</keyword>
<dbReference type="PANTHER" id="PTHR23407:SF1">
    <property type="entry name" value="5-FORMYLTETRAHYDROFOLATE CYCLO-LIGASE"/>
    <property type="match status" value="1"/>
</dbReference>
<dbReference type="GO" id="GO:0035999">
    <property type="term" value="P:tetrahydrofolate interconversion"/>
    <property type="evidence" value="ECO:0007669"/>
    <property type="project" value="TreeGrafter"/>
</dbReference>
<evidence type="ECO:0000256" key="3">
    <source>
        <dbReference type="ARBA" id="ARBA00022840"/>
    </source>
</evidence>
<evidence type="ECO:0000256" key="4">
    <source>
        <dbReference type="PIRSR" id="PIRSR006806-1"/>
    </source>
</evidence>
<dbReference type="Pfam" id="PF01812">
    <property type="entry name" value="5-FTHF_cyc-lig"/>
    <property type="match status" value="1"/>
</dbReference>
<evidence type="ECO:0000256" key="1">
    <source>
        <dbReference type="ARBA" id="ARBA00010638"/>
    </source>
</evidence>
<proteinExistence type="inferred from homology"/>
<dbReference type="PIRSF" id="PIRSF006806">
    <property type="entry name" value="FTHF_cligase"/>
    <property type="match status" value="1"/>
</dbReference>
<dbReference type="Gene3D" id="3.40.50.10420">
    <property type="entry name" value="NagB/RpiA/CoA transferase-like"/>
    <property type="match status" value="1"/>
</dbReference>
<reference evidence="5 6" key="1">
    <citation type="submission" date="2019-05" db="EMBL/GenBank/DDBJ databases">
        <title>Nesterenkonia sp. GY074 isolated from the Southern Atlantic Ocean.</title>
        <authorList>
            <person name="Zhang G."/>
        </authorList>
    </citation>
    <scope>NUCLEOTIDE SEQUENCE [LARGE SCALE GENOMIC DNA]</scope>
    <source>
        <strain evidence="5 6">GY074</strain>
    </source>
</reference>
<dbReference type="InterPro" id="IPR002698">
    <property type="entry name" value="FTHF_cligase"/>
</dbReference>
<dbReference type="GO" id="GO:0005524">
    <property type="term" value="F:ATP binding"/>
    <property type="evidence" value="ECO:0007669"/>
    <property type="project" value="UniProtKB-KW"/>
</dbReference>
<dbReference type="EMBL" id="VAVZ01000013">
    <property type="protein sequence ID" value="TLP98096.1"/>
    <property type="molecule type" value="Genomic_DNA"/>
</dbReference>
<feature type="binding site" evidence="4">
    <location>
        <begin position="21"/>
        <end position="25"/>
    </location>
    <ligand>
        <name>ATP</name>
        <dbReference type="ChEBI" id="CHEBI:30616"/>
    </ligand>
</feature>
<feature type="binding site" evidence="4">
    <location>
        <position position="65"/>
    </location>
    <ligand>
        <name>substrate</name>
    </ligand>
</feature>
<dbReference type="PANTHER" id="PTHR23407">
    <property type="entry name" value="ATPASE INHIBITOR/5-FORMYLTETRAHYDROFOLATE CYCLO-LIGASE"/>
    <property type="match status" value="1"/>
</dbReference>
<comment type="caution">
    <text evidence="5">The sequence shown here is derived from an EMBL/GenBank/DDBJ whole genome shotgun (WGS) entry which is preliminary data.</text>
</comment>
<dbReference type="AlphaFoldDB" id="A0A5R9BBS5"/>
<dbReference type="GO" id="GO:0009396">
    <property type="term" value="P:folic acid-containing compound biosynthetic process"/>
    <property type="evidence" value="ECO:0007669"/>
    <property type="project" value="TreeGrafter"/>
</dbReference>
<dbReference type="SUPFAM" id="SSF100950">
    <property type="entry name" value="NagB/RpiA/CoA transferase-like"/>
    <property type="match status" value="1"/>
</dbReference>
<dbReference type="GO" id="GO:0030272">
    <property type="term" value="F:5-formyltetrahydrofolate cyclo-ligase activity"/>
    <property type="evidence" value="ECO:0007669"/>
    <property type="project" value="TreeGrafter"/>
</dbReference>
<keyword evidence="6" id="KW-1185">Reference proteome</keyword>
<comment type="similarity">
    <text evidence="1">Belongs to the 5-formyltetrahydrofolate cyclo-ligase family.</text>
</comment>
<organism evidence="5 6">
    <name type="scientific">Nesterenkonia salmonea</name>
    <dbReference type="NCBI Taxonomy" id="1804987"/>
    <lineage>
        <taxon>Bacteria</taxon>
        <taxon>Bacillati</taxon>
        <taxon>Actinomycetota</taxon>
        <taxon>Actinomycetes</taxon>
        <taxon>Micrococcales</taxon>
        <taxon>Micrococcaceae</taxon>
        <taxon>Nesterenkonia</taxon>
    </lineage>
</organism>
<keyword evidence="3 4" id="KW-0067">ATP-binding</keyword>
<evidence type="ECO:0000313" key="5">
    <source>
        <dbReference type="EMBL" id="TLP98096.1"/>
    </source>
</evidence>
<dbReference type="InterPro" id="IPR037171">
    <property type="entry name" value="NagB/RpiA_transferase-like"/>
</dbReference>
<protein>
    <recommendedName>
        <fullName evidence="7">5-formyltetrahydrofolate cyclo-ligase</fullName>
    </recommendedName>
</protein>
<gene>
    <name evidence="5" type="ORF">FEF26_06215</name>
</gene>
<dbReference type="InterPro" id="IPR024185">
    <property type="entry name" value="FTHF_cligase-like_sf"/>
</dbReference>
<evidence type="ECO:0000256" key="2">
    <source>
        <dbReference type="ARBA" id="ARBA00022741"/>
    </source>
</evidence>
<feature type="binding site" evidence="4">
    <location>
        <begin position="162"/>
        <end position="170"/>
    </location>
    <ligand>
        <name>ATP</name>
        <dbReference type="ChEBI" id="CHEBI:30616"/>
    </ligand>
</feature>
<name>A0A5R9BBS5_9MICC</name>